<accession>A0A0A8XVL3</accession>
<sequence>MAPNRLYQRSHVTVVGLKRRVWIWRPYGRAPHISRPQEIYLQIRAVMAVRLPLCSCALAEPTHMHIELLLPLAYLASTANHACRRPALAG</sequence>
<reference evidence="1" key="1">
    <citation type="submission" date="2014-09" db="EMBL/GenBank/DDBJ databases">
        <authorList>
            <person name="Magalhaes I.L.F."/>
            <person name="Oliveira U."/>
            <person name="Santos F.R."/>
            <person name="Vidigal T.H.D.A."/>
            <person name="Brescovit A.D."/>
            <person name="Santos A.J."/>
        </authorList>
    </citation>
    <scope>NUCLEOTIDE SEQUENCE</scope>
    <source>
        <tissue evidence="1">Shoot tissue taken approximately 20 cm above the soil surface</tissue>
    </source>
</reference>
<dbReference type="EMBL" id="GBRH01281097">
    <property type="protein sequence ID" value="JAD16798.1"/>
    <property type="molecule type" value="Transcribed_RNA"/>
</dbReference>
<evidence type="ECO:0000313" key="1">
    <source>
        <dbReference type="EMBL" id="JAD16798.1"/>
    </source>
</evidence>
<organism evidence="1">
    <name type="scientific">Arundo donax</name>
    <name type="common">Giant reed</name>
    <name type="synonym">Donax arundinaceus</name>
    <dbReference type="NCBI Taxonomy" id="35708"/>
    <lineage>
        <taxon>Eukaryota</taxon>
        <taxon>Viridiplantae</taxon>
        <taxon>Streptophyta</taxon>
        <taxon>Embryophyta</taxon>
        <taxon>Tracheophyta</taxon>
        <taxon>Spermatophyta</taxon>
        <taxon>Magnoliopsida</taxon>
        <taxon>Liliopsida</taxon>
        <taxon>Poales</taxon>
        <taxon>Poaceae</taxon>
        <taxon>PACMAD clade</taxon>
        <taxon>Arundinoideae</taxon>
        <taxon>Arundineae</taxon>
        <taxon>Arundo</taxon>
    </lineage>
</organism>
<dbReference type="AlphaFoldDB" id="A0A0A8XVL3"/>
<reference evidence="1" key="2">
    <citation type="journal article" date="2015" name="Data Brief">
        <title>Shoot transcriptome of the giant reed, Arundo donax.</title>
        <authorList>
            <person name="Barrero R.A."/>
            <person name="Guerrero F.D."/>
            <person name="Moolhuijzen P."/>
            <person name="Goolsby J.A."/>
            <person name="Tidwell J."/>
            <person name="Bellgard S.E."/>
            <person name="Bellgard M.I."/>
        </authorList>
    </citation>
    <scope>NUCLEOTIDE SEQUENCE</scope>
    <source>
        <tissue evidence="1">Shoot tissue taken approximately 20 cm above the soil surface</tissue>
    </source>
</reference>
<proteinExistence type="predicted"/>
<protein>
    <submittedName>
        <fullName evidence="1">Uncharacterized protein</fullName>
    </submittedName>
</protein>
<name>A0A0A8XVL3_ARUDO</name>